<accession>A0A1W6N255</accession>
<dbReference type="EMBL" id="CP019949">
    <property type="protein sequence ID" value="ARN83905.1"/>
    <property type="molecule type" value="Genomic_DNA"/>
</dbReference>
<gene>
    <name evidence="1" type="ORF">B1812_21750</name>
</gene>
<evidence type="ECO:0000313" key="1">
    <source>
        <dbReference type="EMBL" id="ARN83905.1"/>
    </source>
</evidence>
<dbReference type="KEGG" id="mbry:B1812_21750"/>
<geneLocation type="plasmid" evidence="1 2">
    <name>p1</name>
</geneLocation>
<sequence>MQKLVWRVKLVADLGAGPEAEIELAQIEREDWAVPETLGLTLAEGKQITATIRTEMVRAQAATMGERFKYCAHCESALSSKGYRSVTFRPSSATCRFEFVGSSAANAVKSQRNPYVSRC</sequence>
<organism evidence="1 2">
    <name type="scientific">Methylocystis bryophila</name>
    <dbReference type="NCBI Taxonomy" id="655015"/>
    <lineage>
        <taxon>Bacteria</taxon>
        <taxon>Pseudomonadati</taxon>
        <taxon>Pseudomonadota</taxon>
        <taxon>Alphaproteobacteria</taxon>
        <taxon>Hyphomicrobiales</taxon>
        <taxon>Methylocystaceae</taxon>
        <taxon>Methylocystis</taxon>
    </lineage>
</organism>
<dbReference type="Proteomes" id="UP000193978">
    <property type="component" value="Plasmid p1"/>
</dbReference>
<keyword evidence="2" id="KW-1185">Reference proteome</keyword>
<evidence type="ECO:0000313" key="2">
    <source>
        <dbReference type="Proteomes" id="UP000193978"/>
    </source>
</evidence>
<dbReference type="AlphaFoldDB" id="A0A1W6N255"/>
<name>A0A1W6N255_9HYPH</name>
<protein>
    <submittedName>
        <fullName evidence="1">Uncharacterized protein</fullName>
    </submittedName>
</protein>
<dbReference type="OrthoDB" id="8089897at2"/>
<reference evidence="1 2" key="1">
    <citation type="submission" date="2017-02" db="EMBL/GenBank/DDBJ databases">
        <authorList>
            <person name="Peterson S.W."/>
        </authorList>
    </citation>
    <scope>NUCLEOTIDE SEQUENCE [LARGE SCALE GENOMIC DNA]</scope>
    <source>
        <strain evidence="1 2">S285</strain>
        <plasmid evidence="2">Plasmid p1</plasmid>
    </source>
</reference>
<proteinExistence type="predicted"/>
<keyword evidence="1" id="KW-0614">Plasmid</keyword>